<dbReference type="EMBL" id="QOIP01000001">
    <property type="protein sequence ID" value="RLU27321.1"/>
    <property type="molecule type" value="Genomic_DNA"/>
</dbReference>
<evidence type="ECO:0000259" key="5">
    <source>
        <dbReference type="Pfam" id="PF01571"/>
    </source>
</evidence>
<dbReference type="Pfam" id="PF01571">
    <property type="entry name" value="GCV_T"/>
    <property type="match status" value="1"/>
</dbReference>
<organism evidence="8">
    <name type="scientific">Ooceraea biroi</name>
    <name type="common">Clonal raider ant</name>
    <name type="synonym">Cerapachys biroi</name>
    <dbReference type="NCBI Taxonomy" id="2015173"/>
    <lineage>
        <taxon>Eukaryota</taxon>
        <taxon>Metazoa</taxon>
        <taxon>Ecdysozoa</taxon>
        <taxon>Arthropoda</taxon>
        <taxon>Hexapoda</taxon>
        <taxon>Insecta</taxon>
        <taxon>Pterygota</taxon>
        <taxon>Neoptera</taxon>
        <taxon>Endopterygota</taxon>
        <taxon>Hymenoptera</taxon>
        <taxon>Apocrita</taxon>
        <taxon>Aculeata</taxon>
        <taxon>Formicoidea</taxon>
        <taxon>Formicidae</taxon>
        <taxon>Dorylinae</taxon>
        <taxon>Ooceraea</taxon>
    </lineage>
</organism>
<accession>A0A3L8E3P1</accession>
<dbReference type="InterPro" id="IPR017703">
    <property type="entry name" value="YgfZ/GCV_T_CS"/>
</dbReference>
<dbReference type="NCBIfam" id="TIGR03317">
    <property type="entry name" value="ygfZ_signature"/>
    <property type="match status" value="1"/>
</dbReference>
<dbReference type="InterPro" id="IPR006222">
    <property type="entry name" value="GCVT_N"/>
</dbReference>
<feature type="region of interest" description="Disordered" evidence="4">
    <location>
        <begin position="370"/>
        <end position="407"/>
    </location>
</feature>
<dbReference type="PANTHER" id="PTHR22602:SF0">
    <property type="entry name" value="TRANSFERASE CAF17, MITOCHONDRIAL-RELATED"/>
    <property type="match status" value="1"/>
</dbReference>
<evidence type="ECO:0008006" key="9">
    <source>
        <dbReference type="Google" id="ProtNLM"/>
    </source>
</evidence>
<evidence type="ECO:0000256" key="4">
    <source>
        <dbReference type="SAM" id="MobiDB-lite"/>
    </source>
</evidence>
<dbReference type="Pfam" id="PF10170">
    <property type="entry name" value="C6_DPF"/>
    <property type="match status" value="1"/>
</dbReference>
<keyword evidence="3" id="KW-0496">Mitochondrion</keyword>
<feature type="domain" description="GCVT N-terminal" evidence="5">
    <location>
        <begin position="48"/>
        <end position="139"/>
    </location>
</feature>
<dbReference type="InterPro" id="IPR018785">
    <property type="entry name" value="CDPF1_dom"/>
</dbReference>
<keyword evidence="2" id="KW-0809">Transit peptide</keyword>
<sequence>MIIRVSRSTLGTCKRHKGIVDYQRRAIRRSSTQTANKILERLHDKSVLRVSGNEASTFLQGLITNDMKHLDEGAPSIYTLFLNTRGRVMCDAIVYKTQESDSYYVECDSRIAAPLERHLKMYRVRRKIDIGHVEDQVAVWSMFDPTEPFNVATTTNENGKRKLEGMIFPCGTISDKASKFIGSITIHQDPRLPDLGVRILAEAQIDEREITKHFEHAVRLSDRAENYRAFRYKLGVGEGTCDLPPGKALPLEINCDYLHGVSFYKGCYIGQELTARTYHTGVVRKRLMPLTFHPPHPIETVRSLAYDEKILDESGNVVGKFRGYAEKYGLGLMRINESLKAQRLSILDVNVQVSKPAWWPQEFQETVSAKDAKMRGVAGAEPEGEPGASKETRQATSTKNRQTTSDERVASVRETLIFTCSICNLKERYDYKGARPPFARQLLYSEDCYVMKDPFSPPNKGEILVVGADCSKCKRAVCSTCSIYYARRFCLECASGELQNLPLQLHGKIRSLAKR</sequence>
<feature type="compositionally biased region" description="Polar residues" evidence="4">
    <location>
        <begin position="394"/>
        <end position="403"/>
    </location>
</feature>
<dbReference type="GO" id="GO:0005759">
    <property type="term" value="C:mitochondrial matrix"/>
    <property type="evidence" value="ECO:0007669"/>
    <property type="project" value="TreeGrafter"/>
</dbReference>
<name>A0A3L8E3P1_OOCBI</name>
<dbReference type="AlphaFoldDB" id="A0A3L8E3P1"/>
<evidence type="ECO:0000313" key="8">
    <source>
        <dbReference type="EMBL" id="RLU27321.1"/>
    </source>
</evidence>
<comment type="subcellular location">
    <subcellularLocation>
        <location evidence="1">Mitochondrion</location>
    </subcellularLocation>
</comment>
<dbReference type="Proteomes" id="UP000279307">
    <property type="component" value="Chromosome 1"/>
</dbReference>
<comment type="caution">
    <text evidence="8">The sequence shown here is derived from an EMBL/GenBank/DDBJ whole genome shotgun (WGS) entry which is preliminary data.</text>
</comment>
<feature type="domain" description="CAF17 C-terminal" evidence="7">
    <location>
        <begin position="284"/>
        <end position="361"/>
    </location>
</feature>
<dbReference type="PANTHER" id="PTHR22602">
    <property type="entry name" value="TRANSFERASE CAF17, MITOCHONDRIAL-RELATED"/>
    <property type="match status" value="1"/>
</dbReference>
<gene>
    <name evidence="8" type="ORF">DMN91_001122</name>
</gene>
<evidence type="ECO:0000259" key="6">
    <source>
        <dbReference type="Pfam" id="PF10170"/>
    </source>
</evidence>
<dbReference type="PRINTS" id="PR01995">
    <property type="entry name" value="UPF0595"/>
</dbReference>
<protein>
    <recommendedName>
        <fullName evidence="9">Aminomethyltransferase folate-binding domain-containing protein</fullName>
    </recommendedName>
</protein>
<dbReference type="GO" id="GO:0016226">
    <property type="term" value="P:iron-sulfur cluster assembly"/>
    <property type="evidence" value="ECO:0007669"/>
    <property type="project" value="TreeGrafter"/>
</dbReference>
<dbReference type="InterPro" id="IPR045179">
    <property type="entry name" value="YgfZ/GcvT"/>
</dbReference>
<dbReference type="Gene3D" id="3.30.1360.120">
    <property type="entry name" value="Probable tRNA modification gtpase trme, domain 1"/>
    <property type="match status" value="1"/>
</dbReference>
<feature type="compositionally biased region" description="Low complexity" evidence="4">
    <location>
        <begin position="378"/>
        <end position="387"/>
    </location>
</feature>
<dbReference type="Pfam" id="PF25455">
    <property type="entry name" value="Beta-barrel_CAF17_C"/>
    <property type="match status" value="1"/>
</dbReference>
<evidence type="ECO:0000256" key="3">
    <source>
        <dbReference type="ARBA" id="ARBA00023128"/>
    </source>
</evidence>
<evidence type="ECO:0000256" key="2">
    <source>
        <dbReference type="ARBA" id="ARBA00022946"/>
    </source>
</evidence>
<dbReference type="SUPFAM" id="SSF103025">
    <property type="entry name" value="Folate-binding domain"/>
    <property type="match status" value="1"/>
</dbReference>
<evidence type="ECO:0000259" key="7">
    <source>
        <dbReference type="Pfam" id="PF25455"/>
    </source>
</evidence>
<dbReference type="InterPro" id="IPR027266">
    <property type="entry name" value="TrmE/GcvT-like"/>
</dbReference>
<reference evidence="8" key="1">
    <citation type="journal article" date="2018" name="Genome Res.">
        <title>The genomic architecture and molecular evolution of ant odorant receptors.</title>
        <authorList>
            <person name="McKenzie S.K."/>
            <person name="Kronauer D.J.C."/>
        </authorList>
    </citation>
    <scope>NUCLEOTIDE SEQUENCE [LARGE SCALE GENOMIC DNA]</scope>
    <source>
        <strain evidence="8">Clonal line C1</strain>
    </source>
</reference>
<reference evidence="8" key="2">
    <citation type="submission" date="2018-07" db="EMBL/GenBank/DDBJ databases">
        <authorList>
            <person name="Mckenzie S.K."/>
            <person name="Kronauer D.J.C."/>
        </authorList>
    </citation>
    <scope>NUCLEOTIDE SEQUENCE</scope>
    <source>
        <strain evidence="8">Clonal line C1</strain>
    </source>
</reference>
<dbReference type="OrthoDB" id="191995at2759"/>
<evidence type="ECO:0000256" key="1">
    <source>
        <dbReference type="ARBA" id="ARBA00004173"/>
    </source>
</evidence>
<proteinExistence type="predicted"/>
<feature type="domain" description="Cysteine-rich DPF motif" evidence="6">
    <location>
        <begin position="418"/>
        <end position="509"/>
    </location>
</feature>
<dbReference type="InterPro" id="IPR057460">
    <property type="entry name" value="CAF17_C"/>
</dbReference>